<proteinExistence type="predicted"/>
<keyword evidence="2" id="KW-0285">Flavoprotein</keyword>
<name>A0A7R9AMW9_TIMSH</name>
<dbReference type="PANTHER" id="PTHR46028:SF2">
    <property type="entry name" value="KYNURENINE 3-MONOOXYGENASE"/>
    <property type="match status" value="1"/>
</dbReference>
<dbReference type="GO" id="GO:0004502">
    <property type="term" value="F:kynurenine 3-monooxygenase activity"/>
    <property type="evidence" value="ECO:0007669"/>
    <property type="project" value="TreeGrafter"/>
</dbReference>
<protein>
    <recommendedName>
        <fullName evidence="6">Kynurenine 3-monooxygenase</fullName>
    </recommendedName>
</protein>
<evidence type="ECO:0000256" key="4">
    <source>
        <dbReference type="ARBA" id="ARBA00023002"/>
    </source>
</evidence>
<dbReference type="AlphaFoldDB" id="A0A7R9AMW9"/>
<dbReference type="PANTHER" id="PTHR46028">
    <property type="entry name" value="KYNURENINE 3-MONOOXYGENASE"/>
    <property type="match status" value="1"/>
</dbReference>
<gene>
    <name evidence="5" type="ORF">TSIB3V08_LOCUS1387</name>
</gene>
<dbReference type="Gene3D" id="3.50.50.60">
    <property type="entry name" value="FAD/NAD(P)-binding domain"/>
    <property type="match status" value="2"/>
</dbReference>
<dbReference type="SUPFAM" id="SSF51905">
    <property type="entry name" value="FAD/NAD(P)-binding domain"/>
    <property type="match status" value="1"/>
</dbReference>
<dbReference type="EMBL" id="OC000384">
    <property type="protein sequence ID" value="CAD7257112.1"/>
    <property type="molecule type" value="Genomic_DNA"/>
</dbReference>
<evidence type="ECO:0000313" key="5">
    <source>
        <dbReference type="EMBL" id="CAD7257112.1"/>
    </source>
</evidence>
<organism evidence="5">
    <name type="scientific">Timema shepardi</name>
    <name type="common">Walking stick</name>
    <dbReference type="NCBI Taxonomy" id="629360"/>
    <lineage>
        <taxon>Eukaryota</taxon>
        <taxon>Metazoa</taxon>
        <taxon>Ecdysozoa</taxon>
        <taxon>Arthropoda</taxon>
        <taxon>Hexapoda</taxon>
        <taxon>Insecta</taxon>
        <taxon>Pterygota</taxon>
        <taxon>Neoptera</taxon>
        <taxon>Polyneoptera</taxon>
        <taxon>Phasmatodea</taxon>
        <taxon>Timematodea</taxon>
        <taxon>Timematoidea</taxon>
        <taxon>Timematidae</taxon>
        <taxon>Timema</taxon>
    </lineage>
</organism>
<keyword evidence="3" id="KW-0274">FAD</keyword>
<evidence type="ECO:0000256" key="1">
    <source>
        <dbReference type="ARBA" id="ARBA00001974"/>
    </source>
</evidence>
<keyword evidence="4" id="KW-0560">Oxidoreductase</keyword>
<accession>A0A7R9AMW9</accession>
<dbReference type="GO" id="GO:0005741">
    <property type="term" value="C:mitochondrial outer membrane"/>
    <property type="evidence" value="ECO:0007669"/>
    <property type="project" value="TreeGrafter"/>
</dbReference>
<dbReference type="GO" id="GO:0070189">
    <property type="term" value="P:kynurenine metabolic process"/>
    <property type="evidence" value="ECO:0007669"/>
    <property type="project" value="TreeGrafter"/>
</dbReference>
<comment type="cofactor">
    <cofactor evidence="1">
        <name>FAD</name>
        <dbReference type="ChEBI" id="CHEBI:57692"/>
    </cofactor>
</comment>
<reference evidence="5" key="1">
    <citation type="submission" date="2020-11" db="EMBL/GenBank/DDBJ databases">
        <authorList>
            <person name="Tran Van P."/>
        </authorList>
    </citation>
    <scope>NUCLEOTIDE SEQUENCE</scope>
</reference>
<evidence type="ECO:0000256" key="3">
    <source>
        <dbReference type="ARBA" id="ARBA00022827"/>
    </source>
</evidence>
<evidence type="ECO:0008006" key="6">
    <source>
        <dbReference type="Google" id="ProtNLM"/>
    </source>
</evidence>
<sequence length="413" mass="47030">MLSSTAEDGEIEVGSLSACYFAKRGYQVDLFEYRDDIRLSEHVKGRTINLTMSSRARAALRKVGLEEVFVNQHGIPLEGRMIHGTNCTRKISPYDPRSKQCIYSVCRKYLNEVLLTATEKYKNVTLHFNHRLVSADLERGKLNFQRSTGHGTSQPEVVSKTSDLVVGADGAFSTVHSVVCPQFAMEQNYLHIWPRGTFMMIALPNQDRSWTVTLFMPLKQFRDLDTESALLCFFGVHFPDAVPLIGEGKLVADFFAGRPSSLVSIKCHPYHVGNKAVIIGDAAHAMGFEDCLILDQLMDIHGDDLSVVLREFSQIRNKDAEAICDLAMYNYIEMRDLVNRRSYFIRKKLDELLFQLFPKLWMPLYPSVTFTNMSYRSCQANKHWQDQVRRVVVCTDMGNTLYMLRSSAPKLPL</sequence>
<dbReference type="InterPro" id="IPR036188">
    <property type="entry name" value="FAD/NAD-bd_sf"/>
</dbReference>
<evidence type="ECO:0000256" key="2">
    <source>
        <dbReference type="ARBA" id="ARBA00022630"/>
    </source>
</evidence>